<dbReference type="KEGG" id="mzi:HWN40_04590"/>
<keyword evidence="5" id="KW-0238">DNA-binding</keyword>
<dbReference type="EC" id="2.7.7.7" evidence="5"/>
<keyword evidence="4 5" id="KW-0239">DNA-directed DNA polymerase</keyword>
<keyword evidence="2 5" id="KW-0808">Transferase</keyword>
<dbReference type="GO" id="GO:0000166">
    <property type="term" value="F:nucleotide binding"/>
    <property type="evidence" value="ECO:0007669"/>
    <property type="project" value="InterPro"/>
</dbReference>
<dbReference type="EMBL" id="CP058215">
    <property type="protein sequence ID" value="QLC49581.1"/>
    <property type="molecule type" value="Genomic_DNA"/>
</dbReference>
<keyword evidence="7" id="KW-1185">Reference proteome</keyword>
<dbReference type="Proteomes" id="UP000509594">
    <property type="component" value="Chromosome"/>
</dbReference>
<dbReference type="PROSITE" id="PS00116">
    <property type="entry name" value="DNA_POLYMERASE_B"/>
    <property type="match status" value="1"/>
</dbReference>
<accession>A0A7D5I4G5</accession>
<dbReference type="Gene3D" id="1.10.287.690">
    <property type="entry name" value="Helix hairpin bin"/>
    <property type="match status" value="1"/>
</dbReference>
<protein>
    <recommendedName>
        <fullName evidence="5">DNA polymerase</fullName>
        <ecNumber evidence="5">2.7.7.7</ecNumber>
    </recommendedName>
</protein>
<evidence type="ECO:0000313" key="6">
    <source>
        <dbReference type="EMBL" id="QLC49581.1"/>
    </source>
</evidence>
<comment type="catalytic activity">
    <reaction evidence="5">
        <text>DNA(n) + a 2'-deoxyribonucleoside 5'-triphosphate = DNA(n+1) + diphosphate</text>
        <dbReference type="Rhea" id="RHEA:22508"/>
        <dbReference type="Rhea" id="RHEA-COMP:17339"/>
        <dbReference type="Rhea" id="RHEA-COMP:17340"/>
        <dbReference type="ChEBI" id="CHEBI:33019"/>
        <dbReference type="ChEBI" id="CHEBI:61560"/>
        <dbReference type="ChEBI" id="CHEBI:173112"/>
        <dbReference type="EC" id="2.7.7.7"/>
    </reaction>
</comment>
<dbReference type="RefSeq" id="WP_176964637.1">
    <property type="nucleotide sequence ID" value="NZ_CP058215.1"/>
</dbReference>
<evidence type="ECO:0000256" key="5">
    <source>
        <dbReference type="RuleBase" id="RU000442"/>
    </source>
</evidence>
<dbReference type="GO" id="GO:0003677">
    <property type="term" value="F:DNA binding"/>
    <property type="evidence" value="ECO:0007669"/>
    <property type="project" value="UniProtKB-KW"/>
</dbReference>
<dbReference type="Gene3D" id="3.90.1600.10">
    <property type="entry name" value="Palm domain of DNA polymerase"/>
    <property type="match status" value="1"/>
</dbReference>
<evidence type="ECO:0000256" key="3">
    <source>
        <dbReference type="ARBA" id="ARBA00022695"/>
    </source>
</evidence>
<proteinExistence type="inferred from homology"/>
<dbReference type="AlphaFoldDB" id="A0A7D5I4G5"/>
<evidence type="ECO:0000256" key="1">
    <source>
        <dbReference type="ARBA" id="ARBA00005755"/>
    </source>
</evidence>
<dbReference type="InterPro" id="IPR017964">
    <property type="entry name" value="DNA-dir_DNA_pol_B_CS"/>
</dbReference>
<comment type="similarity">
    <text evidence="1 5">Belongs to the DNA polymerase type-B family.</text>
</comment>
<dbReference type="GeneID" id="55820927"/>
<dbReference type="InterPro" id="IPR023211">
    <property type="entry name" value="DNA_pol_palm_dom_sf"/>
</dbReference>
<dbReference type="SUPFAM" id="SSF56672">
    <property type="entry name" value="DNA/RNA polymerases"/>
    <property type="match status" value="1"/>
</dbReference>
<gene>
    <name evidence="6" type="ORF">HWN40_04590</name>
</gene>
<evidence type="ECO:0000256" key="2">
    <source>
        <dbReference type="ARBA" id="ARBA00022679"/>
    </source>
</evidence>
<sequence>MSKIAVRGYTVKVKNQQYNPFYNNNLQLRHDRIFVFDTETTIDQYQNLKVGFFQIYQDGYIQHDGLFYNHQMLNDRETKTLLNYAKEQDIELYLCEEFVDDVFYPEVFGLKTLCVGFNLSFDISRLAKFGNNSKAKNRGGFTFTLSDNKFNPPIVIKKLGAANSSKFTTMWNQDDEYFSGHFLDAQTLAEVLLQYHHISLANACELLDTRHKKMKDIKHGTVTKKYLDYLIRDVESTFDVYEGLINELDLYNIDVPPTKIYSPASLGKYALKQLGMNSLSERNFDFPDNMKGQIMTSYYGGRCECRNRKVPTKVTTLDFTSMYPTVTMVMGLWNLMIADYIETQNVTAEIRELLEIVNLGYLQNADNWKDFVVMVKLRPDRDILPVRMDYKEDNGSFNVGVNYLSSEHELWYALPDVIASVILTGKAPEIIEAVRYVPIGIQEGLRRSQILGIDIDPEMDNLVQVLVEERQNIKIQMKGIDSESPEYQQLKSRAQAIKILVNAMSYGIFIELNPEDRKSDIEVYGLDSFSTSQNRYEKPGNFYHPLLAVMITSGSKLFLAMAEAKVEDLGARHSYMDTDSIFVPPEYAEDITEYFQPLNPYNLDIPLLKPEKVDYWFYGISSKRYPLYKFRKGKIIFKDYKLHGLGHLTNPFSKDGKGDWHEEIWEDLLQLEYDMISSRDIVEKYSNMYAISKLAVSTPNVWNRFKKLNKGKSWKEMIKPFNFFLVGFQAVEKDGRAIKPLAPFCDNPQKIVHEPFIDYETGEIMQGSHYFKSLSKTILQYAEHPEHKFEGDIGLLERRHIHADGVLYIGKEANNIDEEELELQRAQTFIDEEGIKQKILAMTPKEARKYGVMERSTLKRMKDRIKSDKPFNFWTKEVRKLVSVF</sequence>
<dbReference type="GO" id="GO:0003887">
    <property type="term" value="F:DNA-directed DNA polymerase activity"/>
    <property type="evidence" value="ECO:0007669"/>
    <property type="project" value="UniProtKB-KW"/>
</dbReference>
<dbReference type="InterPro" id="IPR006172">
    <property type="entry name" value="DNA-dir_DNA_pol_B"/>
</dbReference>
<evidence type="ECO:0000256" key="4">
    <source>
        <dbReference type="ARBA" id="ARBA00022932"/>
    </source>
</evidence>
<dbReference type="GO" id="GO:0006260">
    <property type="term" value="P:DNA replication"/>
    <property type="evidence" value="ECO:0007669"/>
    <property type="project" value="UniProtKB-KW"/>
</dbReference>
<dbReference type="OrthoDB" id="134451at2157"/>
<reference evidence="6 7" key="1">
    <citation type="submission" date="2020-06" db="EMBL/GenBank/DDBJ databases">
        <title>Methanolobus halotolerans sp. nov., isolated from a saline lake Tus in Siberia.</title>
        <authorList>
            <person name="Shen Y."/>
            <person name="Chen S.-C."/>
            <person name="Lai M.-C."/>
            <person name="Huang H.-H."/>
            <person name="Chiu H.-H."/>
            <person name="Tang S.-L."/>
            <person name="Rogozin D.Y."/>
            <person name="Degermendzhy A.G."/>
        </authorList>
    </citation>
    <scope>NUCLEOTIDE SEQUENCE [LARGE SCALE GENOMIC DNA]</scope>
    <source>
        <strain evidence="6 7">DSM 21339</strain>
    </source>
</reference>
<dbReference type="SMART" id="SM00486">
    <property type="entry name" value="POLBc"/>
    <property type="match status" value="1"/>
</dbReference>
<dbReference type="InterPro" id="IPR043502">
    <property type="entry name" value="DNA/RNA_pol_sf"/>
</dbReference>
<keyword evidence="3 5" id="KW-0548">Nucleotidyltransferase</keyword>
<evidence type="ECO:0000313" key="7">
    <source>
        <dbReference type="Proteomes" id="UP000509594"/>
    </source>
</evidence>
<keyword evidence="5" id="KW-0235">DNA replication</keyword>
<name>A0A7D5I4G5_9EURY</name>
<organism evidence="6 7">
    <name type="scientific">Methanolobus zinderi</name>
    <dbReference type="NCBI Taxonomy" id="536044"/>
    <lineage>
        <taxon>Archaea</taxon>
        <taxon>Methanobacteriati</taxon>
        <taxon>Methanobacteriota</taxon>
        <taxon>Stenosarchaea group</taxon>
        <taxon>Methanomicrobia</taxon>
        <taxon>Methanosarcinales</taxon>
        <taxon>Methanosarcinaceae</taxon>
        <taxon>Methanolobus</taxon>
    </lineage>
</organism>